<reference evidence="2" key="1">
    <citation type="journal article" date="2019" name="Int. J. Syst. Evol. Microbiol.">
        <title>The Global Catalogue of Microorganisms (GCM) 10K type strain sequencing project: providing services to taxonomists for standard genome sequencing and annotation.</title>
        <authorList>
            <consortium name="The Broad Institute Genomics Platform"/>
            <consortium name="The Broad Institute Genome Sequencing Center for Infectious Disease"/>
            <person name="Wu L."/>
            <person name="Ma J."/>
        </authorList>
    </citation>
    <scope>NUCLEOTIDE SEQUENCE [LARGE SCALE GENOMIC DNA]</scope>
    <source>
        <strain evidence="2">JCM 16898</strain>
    </source>
</reference>
<protein>
    <submittedName>
        <fullName evidence="1">Uncharacterized protein</fullName>
    </submittedName>
</protein>
<accession>A0ABP6UX74</accession>
<name>A0ABP6UX74_9PSEU</name>
<sequence length="102" mass="10892">MPTAFVPADVRRSRAGSRLVALLDAVPVVRTGAGFVAAPVFDDDTATQRGYFKPAASSPVTPADRCRSMVGSLRRLCRGTLLAFAEPARKVHCGRRTGEVPH</sequence>
<comment type="caution">
    <text evidence="1">The sequence shown here is derived from an EMBL/GenBank/DDBJ whole genome shotgun (WGS) entry which is preliminary data.</text>
</comment>
<dbReference type="EMBL" id="BAAAZN010000001">
    <property type="protein sequence ID" value="GAA3523915.1"/>
    <property type="molecule type" value="Genomic_DNA"/>
</dbReference>
<evidence type="ECO:0000313" key="1">
    <source>
        <dbReference type="EMBL" id="GAA3523915.1"/>
    </source>
</evidence>
<keyword evidence="2" id="KW-1185">Reference proteome</keyword>
<evidence type="ECO:0000313" key="2">
    <source>
        <dbReference type="Proteomes" id="UP001500689"/>
    </source>
</evidence>
<dbReference type="RefSeq" id="WP_344854367.1">
    <property type="nucleotide sequence ID" value="NZ_BAAAZN010000001.1"/>
</dbReference>
<organism evidence="1 2">
    <name type="scientific">Amycolatopsis ultiminotia</name>
    <dbReference type="NCBI Taxonomy" id="543629"/>
    <lineage>
        <taxon>Bacteria</taxon>
        <taxon>Bacillati</taxon>
        <taxon>Actinomycetota</taxon>
        <taxon>Actinomycetes</taxon>
        <taxon>Pseudonocardiales</taxon>
        <taxon>Pseudonocardiaceae</taxon>
        <taxon>Amycolatopsis</taxon>
    </lineage>
</organism>
<dbReference type="Proteomes" id="UP001500689">
    <property type="component" value="Unassembled WGS sequence"/>
</dbReference>
<gene>
    <name evidence="1" type="ORF">GCM10022222_02720</name>
</gene>
<proteinExistence type="predicted"/>